<dbReference type="InterPro" id="IPR011701">
    <property type="entry name" value="MFS"/>
</dbReference>
<feature type="transmembrane region" description="Helical" evidence="5">
    <location>
        <begin position="83"/>
        <end position="102"/>
    </location>
</feature>
<feature type="domain" description="Major facilitator superfamily (MFS) profile" evidence="6">
    <location>
        <begin position="18"/>
        <end position="478"/>
    </location>
</feature>
<organism evidence="7 8">
    <name type="scientific">Dongia soli</name>
    <dbReference type="NCBI Taxonomy" id="600628"/>
    <lineage>
        <taxon>Bacteria</taxon>
        <taxon>Pseudomonadati</taxon>
        <taxon>Pseudomonadota</taxon>
        <taxon>Alphaproteobacteria</taxon>
        <taxon>Rhodospirillales</taxon>
        <taxon>Dongiaceae</taxon>
        <taxon>Dongia</taxon>
    </lineage>
</organism>
<dbReference type="InterPro" id="IPR036259">
    <property type="entry name" value="MFS_trans_sf"/>
</dbReference>
<feature type="transmembrane region" description="Helical" evidence="5">
    <location>
        <begin position="208"/>
        <end position="228"/>
    </location>
</feature>
<proteinExistence type="predicted"/>
<dbReference type="Pfam" id="PF07690">
    <property type="entry name" value="MFS_1"/>
    <property type="match status" value="2"/>
</dbReference>
<evidence type="ECO:0000259" key="6">
    <source>
        <dbReference type="PROSITE" id="PS50850"/>
    </source>
</evidence>
<feature type="transmembrane region" description="Helical" evidence="5">
    <location>
        <begin position="320"/>
        <end position="338"/>
    </location>
</feature>
<dbReference type="PANTHER" id="PTHR23501">
    <property type="entry name" value="MAJOR FACILITATOR SUPERFAMILY"/>
    <property type="match status" value="1"/>
</dbReference>
<feature type="transmembrane region" description="Helical" evidence="5">
    <location>
        <begin position="240"/>
        <end position="262"/>
    </location>
</feature>
<evidence type="ECO:0000313" key="8">
    <source>
        <dbReference type="Proteomes" id="UP001279642"/>
    </source>
</evidence>
<feature type="transmembrane region" description="Helical" evidence="5">
    <location>
        <begin position="168"/>
        <end position="188"/>
    </location>
</feature>
<keyword evidence="2 5" id="KW-0812">Transmembrane</keyword>
<feature type="transmembrane region" description="Helical" evidence="5">
    <location>
        <begin position="15"/>
        <end position="40"/>
    </location>
</feature>
<dbReference type="RefSeq" id="WP_320510007.1">
    <property type="nucleotide sequence ID" value="NZ_JAXCLW010000006.1"/>
</dbReference>
<keyword evidence="3 5" id="KW-1133">Transmembrane helix</keyword>
<comment type="caution">
    <text evidence="7">The sequence shown here is derived from an EMBL/GenBank/DDBJ whole genome shotgun (WGS) entry which is preliminary data.</text>
</comment>
<gene>
    <name evidence="7" type="ORF">SMD27_18970</name>
</gene>
<accession>A0ABU5EGE6</accession>
<name>A0ABU5EGE6_9PROT</name>
<feature type="transmembrane region" description="Helical" evidence="5">
    <location>
        <begin position="108"/>
        <end position="129"/>
    </location>
</feature>
<dbReference type="PROSITE" id="PS50850">
    <property type="entry name" value="MFS"/>
    <property type="match status" value="1"/>
</dbReference>
<dbReference type="SUPFAM" id="SSF103473">
    <property type="entry name" value="MFS general substrate transporter"/>
    <property type="match status" value="1"/>
</dbReference>
<keyword evidence="4 5" id="KW-0472">Membrane</keyword>
<comment type="subcellular location">
    <subcellularLocation>
        <location evidence="1">Membrane</location>
        <topology evidence="1">Multi-pass membrane protein</topology>
    </subcellularLocation>
</comment>
<feature type="transmembrane region" description="Helical" evidence="5">
    <location>
        <begin position="451"/>
        <end position="474"/>
    </location>
</feature>
<feature type="transmembrane region" description="Helical" evidence="5">
    <location>
        <begin position="52"/>
        <end position="71"/>
    </location>
</feature>
<evidence type="ECO:0000256" key="3">
    <source>
        <dbReference type="ARBA" id="ARBA00022989"/>
    </source>
</evidence>
<evidence type="ECO:0000256" key="1">
    <source>
        <dbReference type="ARBA" id="ARBA00004141"/>
    </source>
</evidence>
<dbReference type="Gene3D" id="1.20.1720.10">
    <property type="entry name" value="Multidrug resistance protein D"/>
    <property type="match status" value="1"/>
</dbReference>
<feature type="transmembrane region" description="Helical" evidence="5">
    <location>
        <begin position="350"/>
        <end position="369"/>
    </location>
</feature>
<dbReference type="EMBL" id="JAXCLW010000006">
    <property type="protein sequence ID" value="MDY0884934.1"/>
    <property type="molecule type" value="Genomic_DNA"/>
</dbReference>
<feature type="transmembrane region" description="Helical" evidence="5">
    <location>
        <begin position="375"/>
        <end position="397"/>
    </location>
</feature>
<evidence type="ECO:0000256" key="5">
    <source>
        <dbReference type="SAM" id="Phobius"/>
    </source>
</evidence>
<evidence type="ECO:0000256" key="2">
    <source>
        <dbReference type="ARBA" id="ARBA00022692"/>
    </source>
</evidence>
<dbReference type="Gene3D" id="1.20.1250.20">
    <property type="entry name" value="MFS general substrate transporter like domains"/>
    <property type="match status" value="1"/>
</dbReference>
<dbReference type="Proteomes" id="UP001279642">
    <property type="component" value="Unassembled WGS sequence"/>
</dbReference>
<reference evidence="7 8" key="1">
    <citation type="journal article" date="2016" name="Antonie Van Leeuwenhoek">
        <title>Dongia soli sp. nov., isolated from soil from Dokdo, Korea.</title>
        <authorList>
            <person name="Kim D.U."/>
            <person name="Lee H."/>
            <person name="Kim H."/>
            <person name="Kim S.G."/>
            <person name="Ka J.O."/>
        </authorList>
    </citation>
    <scope>NUCLEOTIDE SEQUENCE [LARGE SCALE GENOMIC DNA]</scope>
    <source>
        <strain evidence="7 8">D78</strain>
    </source>
</reference>
<feature type="transmembrane region" description="Helical" evidence="5">
    <location>
        <begin position="283"/>
        <end position="308"/>
    </location>
</feature>
<sequence length="496" mass="52297">MQHKARWTDVFRNGLAIYTVTINLAMALHAIDVFIISTVMPKVVRDIGGTSFYTWPTMLYMVASIVGAASGNPLKAISGTRRAYIFASLTFLIGSIGCASAPSMAVMLIARTVQGWGGGLLISLSMAMVQEVYPEPLRKRALAIISTTWGIAALIGPAIGGWFAEAGWWRGAFWFNAPVVILFLIGAWAKLPRHGATGEPPRFPYRRLGLLSLGVIAVSCAGQVHELLDQFDLGIASAGQLYILMIQAALVVFAVLLVRLTISMDSSSRASRLLPSKPFSLTTTTGIGGWAMFLSSMTHTVIGAYLPLALQTLRGASDEIAGYIMAALAVSWTVSSVLTSGFQETGSRRCICIGLVLSTIGMIGVTMTLADGSLITITLLNALVGFGLGTTNLHLVAATMRHATPGEEAITAGSIPTIRSLGISFGAAAAGVIANSAGLTNALDAAQVAHAIHWVLALGCVLPALACVFSLLFVRLARRAPEAPRSQATERVLLID</sequence>
<dbReference type="PANTHER" id="PTHR23501:SF154">
    <property type="entry name" value="MULTIDRUG-EFFLUX TRANSPORTER RV1634-RELATED"/>
    <property type="match status" value="1"/>
</dbReference>
<feature type="transmembrane region" description="Helical" evidence="5">
    <location>
        <begin position="141"/>
        <end position="162"/>
    </location>
</feature>
<evidence type="ECO:0000313" key="7">
    <source>
        <dbReference type="EMBL" id="MDY0884934.1"/>
    </source>
</evidence>
<evidence type="ECO:0000256" key="4">
    <source>
        <dbReference type="ARBA" id="ARBA00023136"/>
    </source>
</evidence>
<keyword evidence="8" id="KW-1185">Reference proteome</keyword>
<feature type="transmembrane region" description="Helical" evidence="5">
    <location>
        <begin position="418"/>
        <end position="439"/>
    </location>
</feature>
<dbReference type="InterPro" id="IPR020846">
    <property type="entry name" value="MFS_dom"/>
</dbReference>
<protein>
    <submittedName>
        <fullName evidence="7">MFS transporter</fullName>
    </submittedName>
</protein>